<reference evidence="2" key="1">
    <citation type="submission" date="2011-12" db="EMBL/GenBank/DDBJ databases">
        <title>Complete genome sequence of Streptomyces cattleya strain DSM 46488.</title>
        <authorList>
            <person name="Ou H.-Y."/>
            <person name="Li P."/>
            <person name="Zhao C."/>
            <person name="O'Hagan D."/>
            <person name="Deng Z."/>
        </authorList>
    </citation>
    <scope>NUCLEOTIDE SEQUENCE [LARGE SCALE GENOMIC DNA]</scope>
    <source>
        <strain evidence="2">ATCC 35852 / DSM 46488 / JCM 4925 / NBRC 14057 / NRRL 8057</strain>
    </source>
</reference>
<evidence type="ECO:0000313" key="1">
    <source>
        <dbReference type="EMBL" id="AEW95559.1"/>
    </source>
</evidence>
<evidence type="ECO:0000313" key="2">
    <source>
        <dbReference type="Proteomes" id="UP000007842"/>
    </source>
</evidence>
<dbReference type="EMBL" id="CP003219">
    <property type="protein sequence ID" value="AEW95559.1"/>
    <property type="molecule type" value="Genomic_DNA"/>
</dbReference>
<accession>G8WZV8</accession>
<organism evidence="1 2">
    <name type="scientific">Streptantibioticus cattleyicolor (strain ATCC 35852 / DSM 46488 / JCM 4925 / NBRC 14057 / NRRL 8057)</name>
    <name type="common">Streptomyces cattleya</name>
    <dbReference type="NCBI Taxonomy" id="1003195"/>
    <lineage>
        <taxon>Bacteria</taxon>
        <taxon>Bacillati</taxon>
        <taxon>Actinomycetota</taxon>
        <taxon>Actinomycetes</taxon>
        <taxon>Kitasatosporales</taxon>
        <taxon>Streptomycetaceae</taxon>
        <taxon>Streptantibioticus</taxon>
    </lineage>
</organism>
<dbReference type="AlphaFoldDB" id="G8WZV8"/>
<proteinExistence type="predicted"/>
<dbReference type="HOGENOM" id="CLU_2902190_0_0_11"/>
<sequence>MLPGRRGRVGLGLVVRVLGLRSGPGGGAAMACPYRSRGAVTVRMPLFRCVTPEGVAGQGREE</sequence>
<dbReference type="PROSITE" id="PS51257">
    <property type="entry name" value="PROKAR_LIPOPROTEIN"/>
    <property type="match status" value="1"/>
</dbReference>
<dbReference type="KEGG" id="scy:SCATT_31880"/>
<keyword evidence="2" id="KW-1185">Reference proteome</keyword>
<dbReference type="Proteomes" id="UP000007842">
    <property type="component" value="Chromosome"/>
</dbReference>
<name>G8WZV8_STREN</name>
<dbReference type="PATRIC" id="fig|1003195.29.peg.3181"/>
<protein>
    <submittedName>
        <fullName evidence="1">Uncharacterized protein</fullName>
    </submittedName>
</protein>
<gene>
    <name evidence="1" type="ordered locus">SCATT_31880</name>
</gene>